<protein>
    <submittedName>
        <fullName evidence="2">Uncharacterized protein</fullName>
    </submittedName>
</protein>
<reference evidence="3" key="1">
    <citation type="submission" date="2017-08" db="EMBL/GenBank/DDBJ databases">
        <title>A dynamic microbial community with high functional redundancy inhabits the cold, oxic subseafloor aquifer.</title>
        <authorList>
            <person name="Tully B.J."/>
            <person name="Wheat C.G."/>
            <person name="Glazer B.T."/>
            <person name="Huber J.A."/>
        </authorList>
    </citation>
    <scope>NUCLEOTIDE SEQUENCE [LARGE SCALE GENOMIC DNA]</scope>
</reference>
<evidence type="ECO:0000313" key="3">
    <source>
        <dbReference type="Proteomes" id="UP000218327"/>
    </source>
</evidence>
<evidence type="ECO:0000256" key="1">
    <source>
        <dbReference type="SAM" id="MobiDB-lite"/>
    </source>
</evidence>
<feature type="compositionally biased region" description="Polar residues" evidence="1">
    <location>
        <begin position="1"/>
        <end position="12"/>
    </location>
</feature>
<comment type="caution">
    <text evidence="2">The sequence shown here is derived from an EMBL/GenBank/DDBJ whole genome shotgun (WGS) entry which is preliminary data.</text>
</comment>
<accession>A0A2A5AP22</accession>
<dbReference type="AlphaFoldDB" id="A0A2A5AP22"/>
<name>A0A2A5AP22_9GAMM</name>
<evidence type="ECO:0000313" key="2">
    <source>
        <dbReference type="EMBL" id="PCJ20860.1"/>
    </source>
</evidence>
<organism evidence="2 3">
    <name type="scientific">SAR86 cluster bacterium</name>
    <dbReference type="NCBI Taxonomy" id="2030880"/>
    <lineage>
        <taxon>Bacteria</taxon>
        <taxon>Pseudomonadati</taxon>
        <taxon>Pseudomonadota</taxon>
        <taxon>Gammaproteobacteria</taxon>
        <taxon>SAR86 cluster</taxon>
    </lineage>
</organism>
<dbReference type="Proteomes" id="UP000218327">
    <property type="component" value="Unassembled WGS sequence"/>
</dbReference>
<gene>
    <name evidence="2" type="ORF">COA96_15550</name>
</gene>
<dbReference type="EMBL" id="NVVJ01000076">
    <property type="protein sequence ID" value="PCJ20860.1"/>
    <property type="molecule type" value="Genomic_DNA"/>
</dbReference>
<proteinExistence type="predicted"/>
<sequence length="328" mass="33696">MARSGMKSTGTAASALKRQAIKPPSAEALKAEAKAGYDQVRDMAVDYSSDHVVSMAQKVQQKLEAEGFSSELSPKTFSVIKKLQDAPADSVAPLSGLETARRSFGKAAKDFNNPSDQEAARIAREALEEFVMDPDSAAIVAGPASAAGKALKDARGDYAAYKRSGDVTGIQDAADLRAAAANSGQNTGNSTRGRVASMLLSGKKKAGFSKEELAALEGVVEGSGAANASRKIGNILGGGGGLGMLLSGGAGAAAAGPVGAMALPGVGMVAKSLSNRLTRKALSGADDLVRQRSPLYERMLQEAPMEAAKIPHSRDALIRALLLQQQAN</sequence>
<feature type="region of interest" description="Disordered" evidence="1">
    <location>
        <begin position="1"/>
        <end position="27"/>
    </location>
</feature>